<feature type="domain" description="Large ribosomal subunit protein bL25 L25" evidence="6">
    <location>
        <begin position="5"/>
        <end position="91"/>
    </location>
</feature>
<dbReference type="InterPro" id="IPR011035">
    <property type="entry name" value="Ribosomal_bL25/Gln-tRNA_synth"/>
</dbReference>
<evidence type="ECO:0000256" key="4">
    <source>
        <dbReference type="ARBA" id="ARBA00023274"/>
    </source>
</evidence>
<gene>
    <name evidence="7" type="ORF">SAMN02745213_00898</name>
</gene>
<dbReference type="Gene3D" id="2.40.240.10">
    <property type="entry name" value="Ribosomal Protein L25, Chain P"/>
    <property type="match status" value="1"/>
</dbReference>
<keyword evidence="4" id="KW-0687">Ribonucleoprotein</keyword>
<dbReference type="EMBL" id="FUXX01000011">
    <property type="protein sequence ID" value="SKA60540.1"/>
    <property type="molecule type" value="Genomic_DNA"/>
</dbReference>
<dbReference type="PANTHER" id="PTHR33284:SF1">
    <property type="entry name" value="RIBOSOMAL PROTEIN L25_GLN-TRNA SYNTHETASE, ANTI-CODON-BINDING DOMAIN-CONTAINING PROTEIN"/>
    <property type="match status" value="1"/>
</dbReference>
<evidence type="ECO:0000256" key="3">
    <source>
        <dbReference type="ARBA" id="ARBA00022980"/>
    </source>
</evidence>
<dbReference type="PANTHER" id="PTHR33284">
    <property type="entry name" value="RIBOSOMAL PROTEIN L25/GLN-TRNA SYNTHETASE, ANTI-CODON-BINDING DOMAIN-CONTAINING PROTEIN"/>
    <property type="match status" value="1"/>
</dbReference>
<dbReference type="SUPFAM" id="SSF50715">
    <property type="entry name" value="Ribosomal protein L25-like"/>
    <property type="match status" value="1"/>
</dbReference>
<dbReference type="GO" id="GO:0003735">
    <property type="term" value="F:structural constituent of ribosome"/>
    <property type="evidence" value="ECO:0007669"/>
    <property type="project" value="InterPro"/>
</dbReference>
<organism evidence="7 8">
    <name type="scientific">Succinivibrio dextrinosolvens DSM 3072</name>
    <dbReference type="NCBI Taxonomy" id="1123324"/>
    <lineage>
        <taxon>Bacteria</taxon>
        <taxon>Pseudomonadati</taxon>
        <taxon>Pseudomonadota</taxon>
        <taxon>Gammaproteobacteria</taxon>
        <taxon>Aeromonadales</taxon>
        <taxon>Succinivibrionaceae</taxon>
        <taxon>Succinivibrio</taxon>
    </lineage>
</organism>
<keyword evidence="2" id="KW-0694">RNA-binding</keyword>
<dbReference type="GO" id="GO:0022625">
    <property type="term" value="C:cytosolic large ribosomal subunit"/>
    <property type="evidence" value="ECO:0007669"/>
    <property type="project" value="TreeGrafter"/>
</dbReference>
<evidence type="ECO:0000256" key="1">
    <source>
        <dbReference type="ARBA" id="ARBA00022730"/>
    </source>
</evidence>
<protein>
    <recommendedName>
        <fullName evidence="5">50S ribosomal protein L25</fullName>
    </recommendedName>
</protein>
<dbReference type="InterPro" id="IPR029751">
    <property type="entry name" value="Ribosomal_L25_dom"/>
</dbReference>
<dbReference type="CDD" id="cd00495">
    <property type="entry name" value="Ribosomal_L25_TL5_CTC"/>
    <property type="match status" value="1"/>
</dbReference>
<proteinExistence type="predicted"/>
<accession>A0A1T4V6E6</accession>
<name>A0A1T4V6E6_9GAMM</name>
<keyword evidence="8" id="KW-1185">Reference proteome</keyword>
<dbReference type="Proteomes" id="UP000242432">
    <property type="component" value="Unassembled WGS sequence"/>
</dbReference>
<dbReference type="RefSeq" id="WP_078928422.1">
    <property type="nucleotide sequence ID" value="NZ_FUXX01000011.1"/>
</dbReference>
<keyword evidence="1" id="KW-0699">rRNA-binding</keyword>
<evidence type="ECO:0000259" key="6">
    <source>
        <dbReference type="Pfam" id="PF01386"/>
    </source>
</evidence>
<dbReference type="NCBIfam" id="NF004612">
    <property type="entry name" value="PRK05943.1"/>
    <property type="match status" value="1"/>
</dbReference>
<evidence type="ECO:0000256" key="5">
    <source>
        <dbReference type="ARBA" id="ARBA00035479"/>
    </source>
</evidence>
<dbReference type="AlphaFoldDB" id="A0A1T4V6E6"/>
<dbReference type="InterPro" id="IPR020930">
    <property type="entry name" value="Ribosomal_uL5_bac-type"/>
</dbReference>
<dbReference type="GO" id="GO:0006412">
    <property type="term" value="P:translation"/>
    <property type="evidence" value="ECO:0007669"/>
    <property type="project" value="InterPro"/>
</dbReference>
<reference evidence="8" key="1">
    <citation type="submission" date="2017-02" db="EMBL/GenBank/DDBJ databases">
        <authorList>
            <person name="Varghese N."/>
            <person name="Submissions S."/>
        </authorList>
    </citation>
    <scope>NUCLEOTIDE SEQUENCE [LARGE SCALE GENOMIC DNA]</scope>
    <source>
        <strain evidence="8">DSM 3072</strain>
    </source>
</reference>
<dbReference type="GO" id="GO:0008097">
    <property type="term" value="F:5S rRNA binding"/>
    <property type="evidence" value="ECO:0007669"/>
    <property type="project" value="TreeGrafter"/>
</dbReference>
<dbReference type="InterPro" id="IPR020056">
    <property type="entry name" value="Rbsml_bL25/Gln-tRNA_synth_N"/>
</dbReference>
<evidence type="ECO:0000313" key="8">
    <source>
        <dbReference type="Proteomes" id="UP000242432"/>
    </source>
</evidence>
<dbReference type="STRING" id="83771.SAMN02910357_01682"/>
<evidence type="ECO:0000256" key="2">
    <source>
        <dbReference type="ARBA" id="ARBA00022884"/>
    </source>
</evidence>
<sequence>MAITLDATSRTDLGRGASRRLRREFKTPAIIIGQGKDALSICLDEKKVITAALKDEFYNEVVINLNGESIKVKPVDMQRHPVSERILHIDFQRI</sequence>
<keyword evidence="3 7" id="KW-0689">Ribosomal protein</keyword>
<evidence type="ECO:0000313" key="7">
    <source>
        <dbReference type="EMBL" id="SKA60540.1"/>
    </source>
</evidence>
<dbReference type="Pfam" id="PF01386">
    <property type="entry name" value="Ribosomal_L25p"/>
    <property type="match status" value="1"/>
</dbReference>